<keyword evidence="2" id="KW-1185">Reference proteome</keyword>
<evidence type="ECO:0000313" key="2">
    <source>
        <dbReference type="Proteomes" id="UP001201812"/>
    </source>
</evidence>
<gene>
    <name evidence="1" type="ORF">DdX_14372</name>
</gene>
<comment type="caution">
    <text evidence="1">The sequence shown here is derived from an EMBL/GenBank/DDBJ whole genome shotgun (WGS) entry which is preliminary data.</text>
</comment>
<name>A0AAD4MX56_9BILA</name>
<protein>
    <submittedName>
        <fullName evidence="1">Uncharacterized protein</fullName>
    </submittedName>
</protein>
<sequence>MLSNRPKKTIVVKKVERRTPDGKLISTTRSKTVYLIEPPPVEANIAPIVTTQYMRPTLPIYNDEEYEEDSGYIPKYSRPRVPRFLDSSLTEDWEPKPTIYNYKWEPRRIMPKNGHENGAESWYRLEDLDERASTRTKYVDWRNEGDSTLFGDDWSSTDGTFIKQSHLVRRSDPLECCRRDDSIRRPYQSRRADVRRMSPVHCCNERFRY</sequence>
<organism evidence="1 2">
    <name type="scientific">Ditylenchus destructor</name>
    <dbReference type="NCBI Taxonomy" id="166010"/>
    <lineage>
        <taxon>Eukaryota</taxon>
        <taxon>Metazoa</taxon>
        <taxon>Ecdysozoa</taxon>
        <taxon>Nematoda</taxon>
        <taxon>Chromadorea</taxon>
        <taxon>Rhabditida</taxon>
        <taxon>Tylenchina</taxon>
        <taxon>Tylenchomorpha</taxon>
        <taxon>Sphaerularioidea</taxon>
        <taxon>Anguinidae</taxon>
        <taxon>Anguininae</taxon>
        <taxon>Ditylenchus</taxon>
    </lineage>
</organism>
<dbReference type="EMBL" id="JAKKPZ010000070">
    <property type="protein sequence ID" value="KAI1704252.1"/>
    <property type="molecule type" value="Genomic_DNA"/>
</dbReference>
<reference evidence="1" key="1">
    <citation type="submission" date="2022-01" db="EMBL/GenBank/DDBJ databases">
        <title>Genome Sequence Resource for Two Populations of Ditylenchus destructor, the Migratory Endoparasitic Phytonematode.</title>
        <authorList>
            <person name="Zhang H."/>
            <person name="Lin R."/>
            <person name="Xie B."/>
        </authorList>
    </citation>
    <scope>NUCLEOTIDE SEQUENCE</scope>
    <source>
        <strain evidence="1">BazhouSP</strain>
    </source>
</reference>
<proteinExistence type="predicted"/>
<evidence type="ECO:0000313" key="1">
    <source>
        <dbReference type="EMBL" id="KAI1704252.1"/>
    </source>
</evidence>
<accession>A0AAD4MX56</accession>
<dbReference type="AlphaFoldDB" id="A0AAD4MX56"/>
<dbReference type="Proteomes" id="UP001201812">
    <property type="component" value="Unassembled WGS sequence"/>
</dbReference>